<dbReference type="Proteomes" id="UP000016931">
    <property type="component" value="Unassembled WGS sequence"/>
</dbReference>
<evidence type="ECO:0000259" key="2">
    <source>
        <dbReference type="Pfam" id="PF07859"/>
    </source>
</evidence>
<evidence type="ECO:0000256" key="1">
    <source>
        <dbReference type="ARBA" id="ARBA00022801"/>
    </source>
</evidence>
<protein>
    <submittedName>
        <fullName evidence="3">Alpha/beta-hydrolase</fullName>
    </submittedName>
</protein>
<name>M3B0D0_SPHMS</name>
<dbReference type="eggNOG" id="KOG1515">
    <property type="taxonomic scope" value="Eukaryota"/>
</dbReference>
<keyword evidence="4" id="KW-1185">Reference proteome</keyword>
<accession>M3B0D0</accession>
<dbReference type="PANTHER" id="PTHR48081">
    <property type="entry name" value="AB HYDROLASE SUPERFAMILY PROTEIN C4A8.06C"/>
    <property type="match status" value="1"/>
</dbReference>
<dbReference type="Pfam" id="PF07859">
    <property type="entry name" value="Abhydrolase_3"/>
    <property type="match status" value="1"/>
</dbReference>
<dbReference type="OMA" id="HYFWTNF"/>
<evidence type="ECO:0000313" key="4">
    <source>
        <dbReference type="Proteomes" id="UP000016931"/>
    </source>
</evidence>
<dbReference type="OrthoDB" id="408631at2759"/>
<dbReference type="STRING" id="692275.M3B0D0"/>
<dbReference type="PANTHER" id="PTHR48081:SF8">
    <property type="entry name" value="ALPHA_BETA HYDROLASE FOLD-3 DOMAIN-CONTAINING PROTEIN-RELATED"/>
    <property type="match status" value="1"/>
</dbReference>
<dbReference type="InterPro" id="IPR013094">
    <property type="entry name" value="AB_hydrolase_3"/>
</dbReference>
<evidence type="ECO:0000313" key="3">
    <source>
        <dbReference type="EMBL" id="EMF13247.1"/>
    </source>
</evidence>
<dbReference type="Gene3D" id="3.40.50.1820">
    <property type="entry name" value="alpha/beta hydrolase"/>
    <property type="match status" value="1"/>
</dbReference>
<proteinExistence type="predicted"/>
<dbReference type="GO" id="GO:0016787">
    <property type="term" value="F:hydrolase activity"/>
    <property type="evidence" value="ECO:0007669"/>
    <property type="project" value="UniProtKB-KW"/>
</dbReference>
<feature type="domain" description="Alpha/beta hydrolase fold-3" evidence="2">
    <location>
        <begin position="99"/>
        <end position="321"/>
    </location>
</feature>
<dbReference type="AlphaFoldDB" id="M3B0D0"/>
<dbReference type="SUPFAM" id="SSF53474">
    <property type="entry name" value="alpha/beta-Hydrolases"/>
    <property type="match status" value="1"/>
</dbReference>
<dbReference type="EMBL" id="KB456263">
    <property type="protein sequence ID" value="EMF13247.1"/>
    <property type="molecule type" value="Genomic_DNA"/>
</dbReference>
<organism evidence="3 4">
    <name type="scientific">Sphaerulina musiva (strain SO2202)</name>
    <name type="common">Poplar stem canker fungus</name>
    <name type="synonym">Septoria musiva</name>
    <dbReference type="NCBI Taxonomy" id="692275"/>
    <lineage>
        <taxon>Eukaryota</taxon>
        <taxon>Fungi</taxon>
        <taxon>Dikarya</taxon>
        <taxon>Ascomycota</taxon>
        <taxon>Pezizomycotina</taxon>
        <taxon>Dothideomycetes</taxon>
        <taxon>Dothideomycetidae</taxon>
        <taxon>Mycosphaerellales</taxon>
        <taxon>Mycosphaerellaceae</taxon>
        <taxon>Sphaerulina</taxon>
    </lineage>
</organism>
<dbReference type="HOGENOM" id="CLU_012494_6_3_1"/>
<dbReference type="GeneID" id="27907479"/>
<dbReference type="InterPro" id="IPR029058">
    <property type="entry name" value="AB_hydrolase_fold"/>
</dbReference>
<keyword evidence="1 3" id="KW-0378">Hydrolase</keyword>
<sequence>MLFTKDFTSMSREEIESLAKPTKDYQEIMEVWPPLRIEWDDKQKAVAKLRQQTEVADEMDEQDPAVDEEIRPISARDGHQLSLRIFRSNRHTDPEGPRVVLWHGGGWVLGSATMVADIARRLCKRFGAIVIAPNYRLAPENPWPASINDAWDAFEWIRKNMAIQYEQREGGGTFIVGGISAGASMAIAIAHQAQDEKLEPRVTGVYSACGSVQPRDATQLGSSFHERYLSRTQHECINNPILSKDLVKFMRECAQADTQSKLYAPLLWPGNENHRGLPKIYQQLCGRDYNRDEGLIFDHILKSQGGASRVDLYPGLPHCFWIALPYIPEFAQWQNDTISGFQWLLGPN</sequence>
<dbReference type="RefSeq" id="XP_016761368.1">
    <property type="nucleotide sequence ID" value="XM_016910342.1"/>
</dbReference>
<gene>
    <name evidence="3" type="ORF">SEPMUDRAFT_83894</name>
</gene>
<reference evidence="3 4" key="1">
    <citation type="journal article" date="2012" name="PLoS Pathog.">
        <title>Diverse lifestyles and strategies of plant pathogenesis encoded in the genomes of eighteen Dothideomycetes fungi.</title>
        <authorList>
            <person name="Ohm R.A."/>
            <person name="Feau N."/>
            <person name="Henrissat B."/>
            <person name="Schoch C.L."/>
            <person name="Horwitz B.A."/>
            <person name="Barry K.W."/>
            <person name="Condon B.J."/>
            <person name="Copeland A.C."/>
            <person name="Dhillon B."/>
            <person name="Glaser F."/>
            <person name="Hesse C.N."/>
            <person name="Kosti I."/>
            <person name="LaButti K."/>
            <person name="Lindquist E.A."/>
            <person name="Lucas S."/>
            <person name="Salamov A.A."/>
            <person name="Bradshaw R.E."/>
            <person name="Ciuffetti L."/>
            <person name="Hamelin R.C."/>
            <person name="Kema G.H.J."/>
            <person name="Lawrence C."/>
            <person name="Scott J.A."/>
            <person name="Spatafora J.W."/>
            <person name="Turgeon B.G."/>
            <person name="de Wit P.J.G.M."/>
            <person name="Zhong S."/>
            <person name="Goodwin S.B."/>
            <person name="Grigoriev I.V."/>
        </authorList>
    </citation>
    <scope>NUCLEOTIDE SEQUENCE [LARGE SCALE GENOMIC DNA]</scope>
    <source>
        <strain evidence="3 4">SO2202</strain>
    </source>
</reference>
<dbReference type="InterPro" id="IPR050300">
    <property type="entry name" value="GDXG_lipolytic_enzyme"/>
</dbReference>